<evidence type="ECO:0000313" key="3">
    <source>
        <dbReference type="Proteomes" id="UP000324585"/>
    </source>
</evidence>
<keyword evidence="3" id="KW-1185">Reference proteome</keyword>
<organism evidence="2 3">
    <name type="scientific">Porphyridium purpureum</name>
    <name type="common">Red alga</name>
    <name type="synonym">Porphyridium cruentum</name>
    <dbReference type="NCBI Taxonomy" id="35688"/>
    <lineage>
        <taxon>Eukaryota</taxon>
        <taxon>Rhodophyta</taxon>
        <taxon>Bangiophyceae</taxon>
        <taxon>Porphyridiales</taxon>
        <taxon>Porphyridiaceae</taxon>
        <taxon>Porphyridium</taxon>
    </lineage>
</organism>
<feature type="region of interest" description="Disordered" evidence="1">
    <location>
        <begin position="198"/>
        <end position="252"/>
    </location>
</feature>
<feature type="compositionally biased region" description="Basic and acidic residues" evidence="1">
    <location>
        <begin position="242"/>
        <end position="252"/>
    </location>
</feature>
<dbReference type="AlphaFoldDB" id="A0A5J4YYK2"/>
<reference evidence="3" key="1">
    <citation type="journal article" date="2019" name="Nat. Commun.">
        <title>Expansion of phycobilisome linker gene families in mesophilic red algae.</title>
        <authorList>
            <person name="Lee J."/>
            <person name="Kim D."/>
            <person name="Bhattacharya D."/>
            <person name="Yoon H.S."/>
        </authorList>
    </citation>
    <scope>NUCLEOTIDE SEQUENCE [LARGE SCALE GENOMIC DNA]</scope>
    <source>
        <strain evidence="3">CCMP 1328</strain>
    </source>
</reference>
<feature type="region of interest" description="Disordered" evidence="1">
    <location>
        <begin position="139"/>
        <end position="161"/>
    </location>
</feature>
<protein>
    <submittedName>
        <fullName evidence="2">Uncharacterized protein</fullName>
    </submittedName>
</protein>
<accession>A0A5J4YYK2</accession>
<proteinExistence type="predicted"/>
<feature type="region of interest" description="Disordered" evidence="1">
    <location>
        <begin position="1"/>
        <end position="108"/>
    </location>
</feature>
<evidence type="ECO:0000256" key="1">
    <source>
        <dbReference type="SAM" id="MobiDB-lite"/>
    </source>
</evidence>
<sequence>MGDEPEPRLKGPEFLKKRKTRSEGGSGDEDSDDNETLNKRGGSPGTGAGPDQDSVASKRPRNEEGTVMRNKEEESRENEALAGSEIVKKEATEAPAATANDGGDEEKVETELVADGHAVNGDEASMLAEQDEVQANVLEEPSTEQAVDGQQGAELAAEKSVPEQADRFADITGLDGYLLEKFKRQVMGMTYALRKKSLAANRKKDKTASAATGNGAPETQAGANTGSTGKKQVEQSTQEPPSTRRELSKRTK</sequence>
<feature type="compositionally biased region" description="Basic and acidic residues" evidence="1">
    <location>
        <begin position="1"/>
        <end position="15"/>
    </location>
</feature>
<evidence type="ECO:0000313" key="2">
    <source>
        <dbReference type="EMBL" id="KAA8495962.1"/>
    </source>
</evidence>
<dbReference type="Proteomes" id="UP000324585">
    <property type="component" value="Unassembled WGS sequence"/>
</dbReference>
<gene>
    <name evidence="2" type="ORF">FVE85_2117</name>
</gene>
<feature type="compositionally biased region" description="Acidic residues" evidence="1">
    <location>
        <begin position="26"/>
        <end position="35"/>
    </location>
</feature>
<comment type="caution">
    <text evidence="2">The sequence shown here is derived from an EMBL/GenBank/DDBJ whole genome shotgun (WGS) entry which is preliminary data.</text>
</comment>
<feature type="compositionally biased region" description="Polar residues" evidence="1">
    <location>
        <begin position="221"/>
        <end position="241"/>
    </location>
</feature>
<dbReference type="EMBL" id="VRMN01000003">
    <property type="protein sequence ID" value="KAA8495962.1"/>
    <property type="molecule type" value="Genomic_DNA"/>
</dbReference>
<name>A0A5J4YYK2_PORPP</name>
<feature type="compositionally biased region" description="Basic and acidic residues" evidence="1">
    <location>
        <begin position="60"/>
        <end position="79"/>
    </location>
</feature>